<evidence type="ECO:0000256" key="7">
    <source>
        <dbReference type="ARBA" id="ARBA00048556"/>
    </source>
</evidence>
<dbReference type="CDD" id="cd09009">
    <property type="entry name" value="PNP-EcPNPII_like"/>
    <property type="match status" value="1"/>
</dbReference>
<evidence type="ECO:0000256" key="1">
    <source>
        <dbReference type="ARBA" id="ARBA00002678"/>
    </source>
</evidence>
<accession>A0A9D2MWA7</accession>
<evidence type="ECO:0000256" key="5">
    <source>
        <dbReference type="ARBA" id="ARBA00022676"/>
    </source>
</evidence>
<gene>
    <name evidence="11" type="ORF">H9710_07510</name>
</gene>
<dbReference type="PANTHER" id="PTHR11904">
    <property type="entry name" value="METHYLTHIOADENOSINE/PURINE NUCLEOSIDE PHOSPHORYLASE"/>
    <property type="match status" value="1"/>
</dbReference>
<dbReference type="PROSITE" id="PS01240">
    <property type="entry name" value="PNP_MTAP_2"/>
    <property type="match status" value="1"/>
</dbReference>
<dbReference type="InterPro" id="IPR018099">
    <property type="entry name" value="Purine_phosphorylase-2_CS"/>
</dbReference>
<evidence type="ECO:0000256" key="2">
    <source>
        <dbReference type="ARBA" id="ARBA00005058"/>
    </source>
</evidence>
<reference evidence="11" key="2">
    <citation type="submission" date="2021-04" db="EMBL/GenBank/DDBJ databases">
        <authorList>
            <person name="Gilroy R."/>
        </authorList>
    </citation>
    <scope>NUCLEOTIDE SEQUENCE</scope>
    <source>
        <strain evidence="11">CHK185-1770</strain>
    </source>
</reference>
<dbReference type="InterPro" id="IPR035994">
    <property type="entry name" value="Nucleoside_phosphorylase_sf"/>
</dbReference>
<sequence>MISYPRLQAIVAAVRQKTSFVPHTALVLGSGLGGFGEKISLEAAVPYAELPGFPISTVPGHQGRFLFGYVEEEPVVVMQGRVHYYEGYSMEEVVLPLRVMAALGARRLVLTNAAGGIDPAFHPGDLMVLTDHIASFVPSPLIGPNVDALGPRFPDMTEVYSLRLREKLHAAGTKLGIPLQEGIYLQTTGPQYETPAEIRLYRSLGASAVGMSTACEAIAARHLGLEVCGISCITNLAAGLGGKPLSHQEVQETADQAAQRFQSLVWELLSTIEA</sequence>
<feature type="binding site" evidence="9">
    <location>
        <position position="30"/>
    </location>
    <ligand>
        <name>phosphate</name>
        <dbReference type="ChEBI" id="CHEBI:43474"/>
    </ligand>
</feature>
<feature type="binding site" evidence="9">
    <location>
        <position position="193"/>
    </location>
    <ligand>
        <name>a purine D-ribonucleoside</name>
        <dbReference type="ChEBI" id="CHEBI:142355"/>
    </ligand>
</feature>
<evidence type="ECO:0000313" key="12">
    <source>
        <dbReference type="Proteomes" id="UP000826793"/>
    </source>
</evidence>
<dbReference type="InterPro" id="IPR011268">
    <property type="entry name" value="Purine_phosphorylase"/>
</dbReference>
<dbReference type="InterPro" id="IPR011270">
    <property type="entry name" value="Pur_Nuc_Pase_Ino/Guo-sp"/>
</dbReference>
<evidence type="ECO:0000256" key="6">
    <source>
        <dbReference type="ARBA" id="ARBA00022679"/>
    </source>
</evidence>
<keyword evidence="5 8" id="KW-0328">Glycosyltransferase</keyword>
<dbReference type="SUPFAM" id="SSF53167">
    <property type="entry name" value="Purine and uridine phosphorylases"/>
    <property type="match status" value="1"/>
</dbReference>
<evidence type="ECO:0000259" key="10">
    <source>
        <dbReference type="Pfam" id="PF01048"/>
    </source>
</evidence>
<dbReference type="GO" id="GO:0005737">
    <property type="term" value="C:cytoplasm"/>
    <property type="evidence" value="ECO:0007669"/>
    <property type="project" value="TreeGrafter"/>
</dbReference>
<dbReference type="PANTHER" id="PTHR11904:SF9">
    <property type="entry name" value="PURINE NUCLEOSIDE PHOSPHORYLASE-RELATED"/>
    <property type="match status" value="1"/>
</dbReference>
<dbReference type="EC" id="2.4.2.1" evidence="8"/>
<comment type="caution">
    <text evidence="11">The sequence shown here is derived from an EMBL/GenBank/DDBJ whole genome shotgun (WGS) entry which is preliminary data.</text>
</comment>
<evidence type="ECO:0000256" key="9">
    <source>
        <dbReference type="PIRSR" id="PIRSR000477-2"/>
    </source>
</evidence>
<dbReference type="NCBIfam" id="TIGR01697">
    <property type="entry name" value="PNPH-PUNA-XAPA"/>
    <property type="match status" value="1"/>
</dbReference>
<organism evidence="11 12">
    <name type="scientific">Candidatus Acutalibacter pullicola</name>
    <dbReference type="NCBI Taxonomy" id="2838417"/>
    <lineage>
        <taxon>Bacteria</taxon>
        <taxon>Bacillati</taxon>
        <taxon>Bacillota</taxon>
        <taxon>Clostridia</taxon>
        <taxon>Eubacteriales</taxon>
        <taxon>Acutalibacteraceae</taxon>
        <taxon>Acutalibacter</taxon>
    </lineage>
</organism>
<dbReference type="InterPro" id="IPR000845">
    <property type="entry name" value="Nucleoside_phosphorylase_d"/>
</dbReference>
<comment type="catalytic activity">
    <reaction evidence="7">
        <text>a purine 2'-deoxy-D-ribonucleoside + phosphate = a purine nucleobase + 2-deoxy-alpha-D-ribose 1-phosphate</text>
        <dbReference type="Rhea" id="RHEA:36431"/>
        <dbReference type="ChEBI" id="CHEBI:26386"/>
        <dbReference type="ChEBI" id="CHEBI:43474"/>
        <dbReference type="ChEBI" id="CHEBI:57259"/>
        <dbReference type="ChEBI" id="CHEBI:142361"/>
        <dbReference type="EC" id="2.4.2.1"/>
    </reaction>
</comment>
<name>A0A9D2MWA7_9FIRM</name>
<feature type="binding site" evidence="9">
    <location>
        <begin position="81"/>
        <end position="83"/>
    </location>
    <ligand>
        <name>phosphate</name>
        <dbReference type="ChEBI" id="CHEBI:43474"/>
    </ligand>
</feature>
<comment type="function">
    <text evidence="1">The purine nucleoside phosphorylases catalyze the phosphorolytic breakdown of the N-glycosidic bond in the beta-(deoxy)ribonucleoside molecules, with the formation of the corresponding free purine bases and pentose-1-phosphate. Cleaves guanosine, inosine, 2'-deoxyguanosine and 2'-deoxyinosine.</text>
</comment>
<reference evidence="11" key="1">
    <citation type="journal article" date="2021" name="PeerJ">
        <title>Extensive microbial diversity within the chicken gut microbiome revealed by metagenomics and culture.</title>
        <authorList>
            <person name="Gilroy R."/>
            <person name="Ravi A."/>
            <person name="Getino M."/>
            <person name="Pursley I."/>
            <person name="Horton D.L."/>
            <person name="Alikhan N.F."/>
            <person name="Baker D."/>
            <person name="Gharbi K."/>
            <person name="Hall N."/>
            <person name="Watson M."/>
            <person name="Adriaenssens E.M."/>
            <person name="Foster-Nyarko E."/>
            <person name="Jarju S."/>
            <person name="Secka A."/>
            <person name="Antonio M."/>
            <person name="Oren A."/>
            <person name="Chaudhuri R.R."/>
            <person name="La Ragione R."/>
            <person name="Hildebrand F."/>
            <person name="Pallen M.J."/>
        </authorList>
    </citation>
    <scope>NUCLEOTIDE SEQUENCE</scope>
    <source>
        <strain evidence="11">CHK185-1770</strain>
    </source>
</reference>
<comment type="similarity">
    <text evidence="3 8">Belongs to the PNP/MTAP phosphorylase family.</text>
</comment>
<dbReference type="Gene3D" id="3.40.50.1580">
    <property type="entry name" value="Nucleoside phosphorylase domain"/>
    <property type="match status" value="1"/>
</dbReference>
<dbReference type="Pfam" id="PF01048">
    <property type="entry name" value="PNP_UDP_1"/>
    <property type="match status" value="1"/>
</dbReference>
<protein>
    <recommendedName>
        <fullName evidence="8">Purine nucleoside phosphorylase</fullName>
        <ecNumber evidence="8">2.4.2.1</ecNumber>
    </recommendedName>
    <alternativeName>
        <fullName evidence="8">Inosine-guanosine phosphorylase</fullName>
    </alternativeName>
</protein>
<comment type="subunit">
    <text evidence="4">Homotrimer.</text>
</comment>
<feature type="binding site" evidence="9">
    <location>
        <position position="61"/>
    </location>
    <ligand>
        <name>phosphate</name>
        <dbReference type="ChEBI" id="CHEBI:43474"/>
    </ligand>
</feature>
<dbReference type="NCBIfam" id="NF006054">
    <property type="entry name" value="PRK08202.1"/>
    <property type="match status" value="1"/>
</dbReference>
<evidence type="ECO:0000256" key="8">
    <source>
        <dbReference type="PIRNR" id="PIRNR000477"/>
    </source>
</evidence>
<feature type="binding site" evidence="9">
    <location>
        <position position="113"/>
    </location>
    <ligand>
        <name>phosphate</name>
        <dbReference type="ChEBI" id="CHEBI:43474"/>
    </ligand>
</feature>
<feature type="domain" description="Nucleoside phosphorylase" evidence="10">
    <location>
        <begin position="32"/>
        <end position="269"/>
    </location>
</feature>
<dbReference type="GO" id="GO:0004731">
    <property type="term" value="F:purine-nucleoside phosphorylase activity"/>
    <property type="evidence" value="ECO:0007669"/>
    <property type="project" value="UniProtKB-EC"/>
</dbReference>
<dbReference type="GO" id="GO:0009116">
    <property type="term" value="P:nucleoside metabolic process"/>
    <property type="evidence" value="ECO:0007669"/>
    <property type="project" value="InterPro"/>
</dbReference>
<proteinExistence type="inferred from homology"/>
<comment type="pathway">
    <text evidence="2 8">Purine metabolism; purine nucleoside salvage.</text>
</comment>
<dbReference type="PIRSF" id="PIRSF000477">
    <property type="entry name" value="PurNPase"/>
    <property type="match status" value="1"/>
</dbReference>
<feature type="binding site" evidence="9">
    <location>
        <position position="212"/>
    </location>
    <ligand>
        <name>phosphate</name>
        <dbReference type="ChEBI" id="CHEBI:43474"/>
    </ligand>
</feature>
<evidence type="ECO:0000256" key="3">
    <source>
        <dbReference type="ARBA" id="ARBA00006751"/>
    </source>
</evidence>
<dbReference type="EMBL" id="DWXG01000056">
    <property type="protein sequence ID" value="HJB98409.1"/>
    <property type="molecule type" value="Genomic_DNA"/>
</dbReference>
<evidence type="ECO:0000313" key="11">
    <source>
        <dbReference type="EMBL" id="HJB98409.1"/>
    </source>
</evidence>
<dbReference type="Proteomes" id="UP000826793">
    <property type="component" value="Unassembled WGS sequence"/>
</dbReference>
<dbReference type="NCBIfam" id="TIGR01700">
    <property type="entry name" value="PNPH"/>
    <property type="match status" value="1"/>
</dbReference>
<keyword evidence="6 8" id="KW-0808">Transferase</keyword>
<evidence type="ECO:0000256" key="4">
    <source>
        <dbReference type="ARBA" id="ARBA00011233"/>
    </source>
</evidence>
<dbReference type="AlphaFoldDB" id="A0A9D2MWA7"/>
<feature type="binding site" evidence="9">
    <location>
        <position position="235"/>
    </location>
    <ligand>
        <name>a purine D-ribonucleoside</name>
        <dbReference type="ChEBI" id="CHEBI:142355"/>
    </ligand>
</feature>